<dbReference type="RefSeq" id="WP_369332373.1">
    <property type="nucleotide sequence ID" value="NZ_JAULBC010000011.1"/>
</dbReference>
<reference evidence="1 2" key="1">
    <citation type="submission" date="2023-07" db="EMBL/GenBank/DDBJ databases">
        <authorList>
            <person name="Lian W.-H."/>
        </authorList>
    </citation>
    <scope>NUCLEOTIDE SEQUENCE [LARGE SCALE GENOMIC DNA]</scope>
    <source>
        <strain evidence="1 2">SYSU DXS3180</strain>
    </source>
</reference>
<dbReference type="PROSITE" id="PS51257">
    <property type="entry name" value="PROKAR_LIPOPROTEIN"/>
    <property type="match status" value="1"/>
</dbReference>
<evidence type="ECO:0000313" key="1">
    <source>
        <dbReference type="EMBL" id="MEX6690957.1"/>
    </source>
</evidence>
<protein>
    <submittedName>
        <fullName evidence="1">BF3164 family lipoprotein</fullName>
    </submittedName>
</protein>
<evidence type="ECO:0000313" key="2">
    <source>
        <dbReference type="Proteomes" id="UP001560573"/>
    </source>
</evidence>
<comment type="caution">
    <text evidence="1">The sequence shown here is derived from an EMBL/GenBank/DDBJ whole genome shotgun (WGS) entry which is preliminary data.</text>
</comment>
<dbReference type="Pfam" id="PF15869">
    <property type="entry name" value="TolB_like"/>
    <property type="match status" value="1"/>
</dbReference>
<keyword evidence="1" id="KW-0449">Lipoprotein</keyword>
<keyword evidence="2" id="KW-1185">Reference proteome</keyword>
<sequence>MYLKSPIIVFGLVIFLLTGCFGQQKNNHPKQSFPDQQNITESLFIDCATNAPDYLDMYNDSVLMLVNSMPTGKSKYHFSLYDAAHGKLLSQRIEFGRKYGQAMGFLSSGVLSDGNIWAYDINKKTVVFNKFKNILDTSSVILEKNLTSGFYRSLKLLDDSTAIGSGNFNSDNKIDFLNLSADGKPECGIVPYGHDANTPASNYDKSAMENFLFIKPSHDRCVLAYRYTDKIEIVNLKTGESRMVYGPDGFDPQMNKMTGPDGKEIAICGNNTIVAFLTGMTTENYIYLLFSGRKFFTENFTYGNSIYVYSWDGNPVKKINLSEDIQAFAVSSDDASIYTYDAVKKQIRIGKLK</sequence>
<dbReference type="EMBL" id="JAULBC010000011">
    <property type="protein sequence ID" value="MEX6690957.1"/>
    <property type="molecule type" value="Genomic_DNA"/>
</dbReference>
<accession>A0ABV3ZM54</accession>
<dbReference type="Proteomes" id="UP001560573">
    <property type="component" value="Unassembled WGS sequence"/>
</dbReference>
<gene>
    <name evidence="1" type="ORF">QTN47_25840</name>
</gene>
<name>A0ABV3ZM54_9BACT</name>
<dbReference type="SUPFAM" id="SSF82171">
    <property type="entry name" value="DPP6 N-terminal domain-like"/>
    <property type="match status" value="1"/>
</dbReference>
<proteinExistence type="predicted"/>
<organism evidence="1 2">
    <name type="scientific">Danxiaibacter flavus</name>
    <dbReference type="NCBI Taxonomy" id="3049108"/>
    <lineage>
        <taxon>Bacteria</taxon>
        <taxon>Pseudomonadati</taxon>
        <taxon>Bacteroidota</taxon>
        <taxon>Chitinophagia</taxon>
        <taxon>Chitinophagales</taxon>
        <taxon>Chitinophagaceae</taxon>
        <taxon>Danxiaibacter</taxon>
    </lineage>
</organism>